<dbReference type="EMBL" id="CP000927">
    <property type="protein sequence ID" value="ABZ70825.1"/>
    <property type="molecule type" value="Genomic_DNA"/>
</dbReference>
<name>B0T2K4_CAUSK</name>
<dbReference type="InterPro" id="IPR012793">
    <property type="entry name" value="PcaF"/>
</dbReference>
<evidence type="ECO:0000256" key="14">
    <source>
        <dbReference type="RuleBase" id="RU003557"/>
    </source>
</evidence>
<keyword evidence="7" id="KW-0583">PHB biosynthesis</keyword>
<evidence type="ECO:0000256" key="10">
    <source>
        <dbReference type="ARBA" id="ARBA00037924"/>
    </source>
</evidence>
<dbReference type="NCBIfam" id="NF006551">
    <property type="entry name" value="PRK09050.1"/>
    <property type="match status" value="1"/>
</dbReference>
<dbReference type="GO" id="GO:0019619">
    <property type="term" value="P:3,4-dihydroxybenzoate catabolic process"/>
    <property type="evidence" value="ECO:0007669"/>
    <property type="project" value="InterPro"/>
</dbReference>
<dbReference type="Pfam" id="PF02803">
    <property type="entry name" value="Thiolase_C"/>
    <property type="match status" value="1"/>
</dbReference>
<proteinExistence type="inferred from homology"/>
<evidence type="ECO:0000256" key="7">
    <source>
        <dbReference type="ARBA" id="ARBA00022752"/>
    </source>
</evidence>
<dbReference type="Gene3D" id="3.40.47.10">
    <property type="match status" value="1"/>
</dbReference>
<dbReference type="PROSITE" id="PS00099">
    <property type="entry name" value="THIOLASE_3"/>
    <property type="match status" value="1"/>
</dbReference>
<dbReference type="eggNOG" id="COG0183">
    <property type="taxonomic scope" value="Bacteria"/>
</dbReference>
<feature type="active site" description="Proton acceptor" evidence="13">
    <location>
        <position position="356"/>
    </location>
</feature>
<comment type="pathway">
    <text evidence="2">Aromatic compound metabolism; beta-ketoadipate pathway; acetyl-CoA and succinyl-CoA from 3-oxoadipate: step 2/2.</text>
</comment>
<dbReference type="InterPro" id="IPR020616">
    <property type="entry name" value="Thiolase_N"/>
</dbReference>
<dbReference type="AlphaFoldDB" id="B0T2K4"/>
<dbReference type="PIRSF" id="PIRSF000429">
    <property type="entry name" value="Ac-CoA_Ac_transf"/>
    <property type="match status" value="1"/>
</dbReference>
<comment type="catalytic activity">
    <reaction evidence="12">
        <text>succinyl-CoA + acetyl-CoA = 3-oxoadipyl-CoA + CoA</text>
        <dbReference type="Rhea" id="RHEA:19481"/>
        <dbReference type="ChEBI" id="CHEBI:57287"/>
        <dbReference type="ChEBI" id="CHEBI:57288"/>
        <dbReference type="ChEBI" id="CHEBI:57292"/>
        <dbReference type="ChEBI" id="CHEBI:57348"/>
        <dbReference type="EC" id="2.3.1.174"/>
    </reaction>
</comment>
<comment type="similarity">
    <text evidence="3 14">Belongs to the thiolase-like superfamily. Thiolase family.</text>
</comment>
<dbReference type="Pfam" id="PF00108">
    <property type="entry name" value="Thiolase_N"/>
    <property type="match status" value="1"/>
</dbReference>
<dbReference type="PROSITE" id="PS00737">
    <property type="entry name" value="THIOLASE_2"/>
    <property type="match status" value="1"/>
</dbReference>
<dbReference type="FunFam" id="3.40.47.10:FF:000010">
    <property type="entry name" value="Acetyl-CoA acetyltransferase (Thiolase)"/>
    <property type="match status" value="1"/>
</dbReference>
<keyword evidence="9 14" id="KW-0012">Acyltransferase</keyword>
<organism evidence="17">
    <name type="scientific">Caulobacter sp. (strain K31)</name>
    <dbReference type="NCBI Taxonomy" id="366602"/>
    <lineage>
        <taxon>Bacteria</taxon>
        <taxon>Pseudomonadati</taxon>
        <taxon>Pseudomonadota</taxon>
        <taxon>Alphaproteobacteria</taxon>
        <taxon>Caulobacterales</taxon>
        <taxon>Caulobacteraceae</taxon>
        <taxon>Caulobacter</taxon>
    </lineage>
</organism>
<evidence type="ECO:0000313" key="17">
    <source>
        <dbReference type="EMBL" id="ABZ70825.1"/>
    </source>
</evidence>
<dbReference type="PROSITE" id="PS00098">
    <property type="entry name" value="THIOLASE_1"/>
    <property type="match status" value="1"/>
</dbReference>
<dbReference type="PANTHER" id="PTHR18919">
    <property type="entry name" value="ACETYL-COA C-ACYLTRANSFERASE"/>
    <property type="match status" value="1"/>
</dbReference>
<evidence type="ECO:0000256" key="13">
    <source>
        <dbReference type="PIRSR" id="PIRSR000429-1"/>
    </source>
</evidence>
<dbReference type="InterPro" id="IPR016039">
    <property type="entry name" value="Thiolase-like"/>
</dbReference>
<evidence type="ECO:0000259" key="15">
    <source>
        <dbReference type="Pfam" id="PF00108"/>
    </source>
</evidence>
<evidence type="ECO:0000256" key="5">
    <source>
        <dbReference type="ARBA" id="ARBA00016181"/>
    </source>
</evidence>
<reference evidence="17" key="1">
    <citation type="submission" date="2008-01" db="EMBL/GenBank/DDBJ databases">
        <title>Complete sequence of chromosome of Caulobacter sp. K31.</title>
        <authorList>
            <consortium name="US DOE Joint Genome Institute"/>
            <person name="Copeland A."/>
            <person name="Lucas S."/>
            <person name="Lapidus A."/>
            <person name="Barry K."/>
            <person name="Glavina del Rio T."/>
            <person name="Dalin E."/>
            <person name="Tice H."/>
            <person name="Pitluck S."/>
            <person name="Bruce D."/>
            <person name="Goodwin L."/>
            <person name="Thompson L.S."/>
            <person name="Brettin T."/>
            <person name="Detter J.C."/>
            <person name="Han C."/>
            <person name="Schmutz J."/>
            <person name="Larimer F."/>
            <person name="Land M."/>
            <person name="Hauser L."/>
            <person name="Kyrpides N."/>
            <person name="Kim E."/>
            <person name="Stephens C."/>
            <person name="Richardson P."/>
        </authorList>
    </citation>
    <scope>NUCLEOTIDE SEQUENCE [LARGE SCALE GENOMIC DNA]</scope>
    <source>
        <strain evidence="17">K31</strain>
    </source>
</reference>
<evidence type="ECO:0000256" key="3">
    <source>
        <dbReference type="ARBA" id="ARBA00010982"/>
    </source>
</evidence>
<comment type="pathway">
    <text evidence="10">Metabolic intermediate biosynthesis; (R)-mevalonate biosynthesis; (R)-mevalonate from acetyl-CoA: step 1/3.</text>
</comment>
<dbReference type="InterPro" id="IPR002155">
    <property type="entry name" value="Thiolase"/>
</dbReference>
<dbReference type="GO" id="GO:0033812">
    <property type="term" value="F:3-oxoadipyl-CoA thiolase activity"/>
    <property type="evidence" value="ECO:0007669"/>
    <property type="project" value="UniProtKB-EC"/>
</dbReference>
<dbReference type="InterPro" id="IPR020615">
    <property type="entry name" value="Thiolase_acyl_enz_int_AS"/>
</dbReference>
<feature type="domain" description="Thiolase N-terminal" evidence="15">
    <location>
        <begin position="5"/>
        <end position="267"/>
    </location>
</feature>
<feature type="domain" description="Thiolase C-terminal" evidence="16">
    <location>
        <begin position="276"/>
        <end position="399"/>
    </location>
</feature>
<evidence type="ECO:0000256" key="9">
    <source>
        <dbReference type="ARBA" id="ARBA00023315"/>
    </source>
</evidence>
<evidence type="ECO:0000256" key="4">
    <source>
        <dbReference type="ARBA" id="ARBA00012233"/>
    </source>
</evidence>
<dbReference type="InterPro" id="IPR020610">
    <property type="entry name" value="Thiolase_AS"/>
</dbReference>
<dbReference type="HOGENOM" id="CLU_031026_0_0_5"/>
<gene>
    <name evidence="17" type="ordered locus">Caul_1696</name>
</gene>
<feature type="active site" description="Acyl-thioester intermediate" evidence="13">
    <location>
        <position position="90"/>
    </location>
</feature>
<keyword evidence="8" id="KW-0058">Aromatic hydrocarbons catabolism</keyword>
<evidence type="ECO:0000256" key="2">
    <source>
        <dbReference type="ARBA" id="ARBA00005071"/>
    </source>
</evidence>
<dbReference type="InterPro" id="IPR020613">
    <property type="entry name" value="Thiolase_CS"/>
</dbReference>
<dbReference type="KEGG" id="cak:Caul_1696"/>
<dbReference type="STRING" id="366602.Caul_1696"/>
<evidence type="ECO:0000256" key="1">
    <source>
        <dbReference type="ARBA" id="ARBA00003720"/>
    </source>
</evidence>
<dbReference type="PANTHER" id="PTHR18919:SF107">
    <property type="entry name" value="ACETYL-COA ACETYLTRANSFERASE, CYTOSOLIC"/>
    <property type="match status" value="1"/>
</dbReference>
<evidence type="ECO:0000259" key="16">
    <source>
        <dbReference type="Pfam" id="PF02803"/>
    </source>
</evidence>
<keyword evidence="6 14" id="KW-0808">Transferase</keyword>
<dbReference type="NCBIfam" id="TIGR02430">
    <property type="entry name" value="pcaF"/>
    <property type="match status" value="1"/>
</dbReference>
<dbReference type="SUPFAM" id="SSF53901">
    <property type="entry name" value="Thiolase-like"/>
    <property type="match status" value="2"/>
</dbReference>
<dbReference type="OrthoDB" id="7181944at2"/>
<dbReference type="InterPro" id="IPR020617">
    <property type="entry name" value="Thiolase_C"/>
</dbReference>
<evidence type="ECO:0000256" key="8">
    <source>
        <dbReference type="ARBA" id="ARBA00022797"/>
    </source>
</evidence>
<accession>B0T2K4</accession>
<dbReference type="CDD" id="cd00751">
    <property type="entry name" value="thiolase"/>
    <property type="match status" value="1"/>
</dbReference>
<feature type="active site" description="Proton acceptor" evidence="13">
    <location>
        <position position="386"/>
    </location>
</feature>
<dbReference type="GO" id="GO:0042619">
    <property type="term" value="P:poly-hydroxybutyrate biosynthetic process"/>
    <property type="evidence" value="ECO:0007669"/>
    <property type="project" value="UniProtKB-KW"/>
</dbReference>
<dbReference type="EC" id="2.3.1.174" evidence="4"/>
<dbReference type="NCBIfam" id="TIGR01930">
    <property type="entry name" value="AcCoA-C-Actrans"/>
    <property type="match status" value="1"/>
</dbReference>
<sequence>MTDAFICDAIRTPIGRYGGALSSVRADDLAALSIRALIARNPGVDWGALDDVVLGCANQAGEDNRNVARMAALLAGLPATAPGSTVNRLCGSGLDALGVAARAIKAGEAHLMIAGGVESMSRAPFVMGKADSAFSRNAEIFDTTIGWRFVNPAMRKAYGVDSMPETAENVADAWKVTRADQDAFALRSQARAAAAQASGRFDVEIAPVTLPHRKGDPVVVSRDEHPRATTIETLASLKPIVRPDGTITAGNASGVNDGAAALIVASEAAAKAHGLTPRARILGVAAAGVEPRVMGIGPGPATQKLLARLGLSIGDIDVVELNEAFAAQGLAVLRDLGLPDDGEHVNPNGGAIALGHPLGMSGARLGLTLVEELHRRGARYGLATMCIGVGQGIAMVVERV</sequence>
<comment type="function">
    <text evidence="1">Catalyzes thiolytic cleavage of beta-ketoadipyl-CoA to succinyl-CoA and acetyl-CoA.</text>
</comment>
<protein>
    <recommendedName>
        <fullName evidence="5">Beta-ketoadipyl-CoA thiolase</fullName>
        <ecNumber evidence="4">2.3.1.174</ecNumber>
    </recommendedName>
    <alternativeName>
        <fullName evidence="11">3-oxoadipyl-CoA thiolase</fullName>
    </alternativeName>
</protein>
<evidence type="ECO:0000256" key="11">
    <source>
        <dbReference type="ARBA" id="ARBA00041222"/>
    </source>
</evidence>
<evidence type="ECO:0000256" key="6">
    <source>
        <dbReference type="ARBA" id="ARBA00022679"/>
    </source>
</evidence>
<evidence type="ECO:0000256" key="12">
    <source>
        <dbReference type="ARBA" id="ARBA00048527"/>
    </source>
</evidence>